<evidence type="ECO:0000313" key="2">
    <source>
        <dbReference type="Proteomes" id="UP001215231"/>
    </source>
</evidence>
<dbReference type="Proteomes" id="UP001215231">
    <property type="component" value="Chromosome"/>
</dbReference>
<reference evidence="1 2" key="1">
    <citation type="journal article" date="2022" name="Mar. Drugs">
        <title>Bioassay-Guided Fractionation Leads to the Detection of Cholic Acid Generated by the Rare Thalassomonas sp.</title>
        <authorList>
            <person name="Pheiffer F."/>
            <person name="Schneider Y.K."/>
            <person name="Hansen E.H."/>
            <person name="Andersen J.H."/>
            <person name="Isaksson J."/>
            <person name="Busche T."/>
            <person name="R C."/>
            <person name="Kalinowski J."/>
            <person name="Zyl L.V."/>
            <person name="Trindade M."/>
        </authorList>
    </citation>
    <scope>NUCLEOTIDE SEQUENCE [LARGE SCALE GENOMIC DNA]</scope>
    <source>
        <strain evidence="1 2">A5K-61T</strain>
    </source>
</reference>
<protein>
    <recommendedName>
        <fullName evidence="3">Coiled-coil protein</fullName>
    </recommendedName>
</protein>
<organism evidence="1 2">
    <name type="scientific">Thalassomonas haliotis</name>
    <dbReference type="NCBI Taxonomy" id="485448"/>
    <lineage>
        <taxon>Bacteria</taxon>
        <taxon>Pseudomonadati</taxon>
        <taxon>Pseudomonadota</taxon>
        <taxon>Gammaproteobacteria</taxon>
        <taxon>Alteromonadales</taxon>
        <taxon>Colwelliaceae</taxon>
        <taxon>Thalassomonas</taxon>
    </lineage>
</organism>
<gene>
    <name evidence="1" type="ORF">H3N35_21765</name>
</gene>
<sequence length="1043" mass="121642">MMARKQPRSEFQRDIDDVLTEGINNNRGAREFILKNTARMAKEIEERFGPELVQVYIKGKSSLKLLKLNSLEAGSKAEQDEEQGWSDFDNQIIINPYLPRAWWYEIFNQIHCYLRDEYLPSVRDTFKVKEAALGGNDYRASHMAEVSFGEKLRRKIDLYGPETVLRHAQKMQSHVMLCLGNEYLHPVNFFDNTRTVFGKRPDKDIDFMSEDFSEANNFFPPSIVVLKGEDGKKVKSDSSIWINCSISKFLLYRLIVRYSSPGVNFNGEKCRQDINGESGKFRGEVIDISIPRRESEETINYWSRFKDDLYPLVSENTYLRELVTNNSQPQLEQMRALRVPGWDYQLQENIIMLHEVLTYTSGSAHKFYKRLQRAWPALTAIEVSSELDGDSRLNSKLFDHIGELEDHYQAYQQDAIKSFYKQLACTLREDYFWDVLDKESKQALVVDFLPKIGQQKHTHSEHIEDILNKFNVKKEEPTEKTSATYILNHAFKDQTEIENYKELLRHLFIVRESNSAFGTKYHLDITQIFRINNFRLALEECCATGKKPEEVEVELGKEYDPYWYTGESNPVDMDSLDNSSGIELQPLIKPLKKQSSLSELSQGQQKGYGLKGQLTLKDVLSTSLDVNQEYIQLSPKQELSTVDEHEEPEASCYFCGILSSSLDLSLRMKLFDVNKLGLEYFFPVVNLYLKCTKGQWEKVKLAYKILKEEHPDPNQFIWQDKAFAPHKIRVIFIDSEDLKLATLHDSATLDLEKDLTTQRVNDRLSINTLAQQSDHFYQCLAAMNARLVEPYKSLKREQERDNQAVERYKLDPLRKTEITARQSHLKTLEQQISEVEAHLAPLKEIFEHFCVLKKLINKADKKGHIYDLLKDLSSKSSKLDEKSDEIIALISKYIDKDEKSSVKTDYEKFAITAGHCEALALAAKELRTQITALLMNPRNDQGVIMKRLFKLSENLKNNQERLIFSRENNDRRVIIAGRPFRILREGQINQYFHYYIGKTRDFYLLHWLDHKRVHYKSNITNFRTQLSRWIDMPVDSKETRDTH</sequence>
<dbReference type="EMBL" id="CP059693">
    <property type="protein sequence ID" value="WDE10847.1"/>
    <property type="molecule type" value="Genomic_DNA"/>
</dbReference>
<keyword evidence="2" id="KW-1185">Reference proteome</keyword>
<accession>A0ABY7VB24</accession>
<name>A0ABY7VB24_9GAMM</name>
<evidence type="ECO:0000313" key="1">
    <source>
        <dbReference type="EMBL" id="WDE10847.1"/>
    </source>
</evidence>
<proteinExistence type="predicted"/>
<dbReference type="RefSeq" id="WP_274050911.1">
    <property type="nucleotide sequence ID" value="NZ_CP059693.1"/>
</dbReference>
<evidence type="ECO:0008006" key="3">
    <source>
        <dbReference type="Google" id="ProtNLM"/>
    </source>
</evidence>